<dbReference type="AlphaFoldDB" id="A0AAF0XSE5"/>
<accession>A0AAF0XSE5</accession>
<evidence type="ECO:0000313" key="2">
    <source>
        <dbReference type="Proteomes" id="UP000077755"/>
    </source>
</evidence>
<keyword evidence="2" id="KW-1185">Reference proteome</keyword>
<reference evidence="1" key="1">
    <citation type="journal article" date="2016" name="Nat. Genet.">
        <title>A high-quality carrot genome assembly provides new insights into carotenoid accumulation and asterid genome evolution.</title>
        <authorList>
            <person name="Iorizzo M."/>
            <person name="Ellison S."/>
            <person name="Senalik D."/>
            <person name="Zeng P."/>
            <person name="Satapoomin P."/>
            <person name="Huang J."/>
            <person name="Bowman M."/>
            <person name="Iovene M."/>
            <person name="Sanseverino W."/>
            <person name="Cavagnaro P."/>
            <person name="Yildiz M."/>
            <person name="Macko-Podgorni A."/>
            <person name="Moranska E."/>
            <person name="Grzebelus E."/>
            <person name="Grzebelus D."/>
            <person name="Ashrafi H."/>
            <person name="Zheng Z."/>
            <person name="Cheng S."/>
            <person name="Spooner D."/>
            <person name="Van Deynze A."/>
            <person name="Simon P."/>
        </authorList>
    </citation>
    <scope>NUCLEOTIDE SEQUENCE</scope>
    <source>
        <tissue evidence="1">Leaf</tissue>
    </source>
</reference>
<protein>
    <submittedName>
        <fullName evidence="1">Uncharacterized protein</fullName>
    </submittedName>
</protein>
<sequence length="50" mass="5480">MALMGGFARIGNNEINDAEKGSDIHSQEAQKAEGKRQKIEAILHLFVSII</sequence>
<dbReference type="Proteomes" id="UP000077755">
    <property type="component" value="Chromosome 8"/>
</dbReference>
<evidence type="ECO:0000313" key="1">
    <source>
        <dbReference type="EMBL" id="WOH13245.1"/>
    </source>
</evidence>
<reference evidence="1" key="2">
    <citation type="submission" date="2022-03" db="EMBL/GenBank/DDBJ databases">
        <title>Draft title - Genomic analysis of global carrot germplasm unveils the trajectory of domestication and the origin of high carotenoid orange carrot.</title>
        <authorList>
            <person name="Iorizzo M."/>
            <person name="Ellison S."/>
            <person name="Senalik D."/>
            <person name="Macko-Podgorni A."/>
            <person name="Grzebelus D."/>
            <person name="Bostan H."/>
            <person name="Rolling W."/>
            <person name="Curaba J."/>
            <person name="Simon P."/>
        </authorList>
    </citation>
    <scope>NUCLEOTIDE SEQUENCE</scope>
    <source>
        <tissue evidence="1">Leaf</tissue>
    </source>
</reference>
<proteinExistence type="predicted"/>
<dbReference type="EMBL" id="CP093350">
    <property type="protein sequence ID" value="WOH13245.1"/>
    <property type="molecule type" value="Genomic_DNA"/>
</dbReference>
<organism evidence="1 2">
    <name type="scientific">Daucus carota subsp. sativus</name>
    <name type="common">Carrot</name>
    <dbReference type="NCBI Taxonomy" id="79200"/>
    <lineage>
        <taxon>Eukaryota</taxon>
        <taxon>Viridiplantae</taxon>
        <taxon>Streptophyta</taxon>
        <taxon>Embryophyta</taxon>
        <taxon>Tracheophyta</taxon>
        <taxon>Spermatophyta</taxon>
        <taxon>Magnoliopsida</taxon>
        <taxon>eudicotyledons</taxon>
        <taxon>Gunneridae</taxon>
        <taxon>Pentapetalae</taxon>
        <taxon>asterids</taxon>
        <taxon>campanulids</taxon>
        <taxon>Apiales</taxon>
        <taxon>Apiaceae</taxon>
        <taxon>Apioideae</taxon>
        <taxon>Scandiceae</taxon>
        <taxon>Daucinae</taxon>
        <taxon>Daucus</taxon>
        <taxon>Daucus sect. Daucus</taxon>
    </lineage>
</organism>
<gene>
    <name evidence="1" type="ORF">DCAR_0832754</name>
</gene>
<name>A0AAF0XSE5_DAUCS</name>